<protein>
    <submittedName>
        <fullName evidence="6">Crp/Fnr family transcriptional regulator</fullName>
    </submittedName>
</protein>
<dbReference type="Gene3D" id="2.60.120.10">
    <property type="entry name" value="Jelly Rolls"/>
    <property type="match status" value="1"/>
</dbReference>
<dbReference type="Proteomes" id="UP001143328">
    <property type="component" value="Unassembled WGS sequence"/>
</dbReference>
<evidence type="ECO:0000256" key="2">
    <source>
        <dbReference type="ARBA" id="ARBA00023125"/>
    </source>
</evidence>
<dbReference type="CDD" id="cd00092">
    <property type="entry name" value="HTH_CRP"/>
    <property type="match status" value="1"/>
</dbReference>
<dbReference type="InterPro" id="IPR012318">
    <property type="entry name" value="HTH_CRP"/>
</dbReference>
<dbReference type="CDD" id="cd00038">
    <property type="entry name" value="CAP_ED"/>
    <property type="match status" value="1"/>
</dbReference>
<dbReference type="PROSITE" id="PS50042">
    <property type="entry name" value="CNMP_BINDING_3"/>
    <property type="match status" value="1"/>
</dbReference>
<dbReference type="SUPFAM" id="SSF46785">
    <property type="entry name" value="Winged helix' DNA-binding domain"/>
    <property type="match status" value="1"/>
</dbReference>
<gene>
    <name evidence="6" type="ORF">GCM10017655_15590</name>
</gene>
<dbReference type="AlphaFoldDB" id="A0A9W6NF57"/>
<dbReference type="InterPro" id="IPR050397">
    <property type="entry name" value="Env_Response_Regulators"/>
</dbReference>
<keyword evidence="7" id="KW-1185">Reference proteome</keyword>
<dbReference type="SMART" id="SM00100">
    <property type="entry name" value="cNMP"/>
    <property type="match status" value="1"/>
</dbReference>
<sequence>MYKVDNQSAPVAAQAVACTTQQGAIPIHVHPMATACSTCAVHSLCLPLGFSSDETARLDTLISQRIRVKKGAGLFHAGEPLQNLYAVRFGSFKTTLVSPDGRGQVTGFLMSGDILGLDAISTERHACSAFALEDSEVCPISFTRLERLAGEFPSLQHNLNRMLSREIVRDHEMLMMMGCHNADERLAAFLVGLSQRFVNRGYSAHGYLLRMSREDIASYLGLRLETVCRSLARLRDLGLIAYQGRVMEILDLSGLQAQVQYGRKAALI</sequence>
<dbReference type="Gene3D" id="1.10.10.10">
    <property type="entry name" value="Winged helix-like DNA-binding domain superfamily/Winged helix DNA-binding domain"/>
    <property type="match status" value="1"/>
</dbReference>
<dbReference type="EMBL" id="BSFN01000003">
    <property type="protein sequence ID" value="GLK88497.1"/>
    <property type="molecule type" value="Genomic_DNA"/>
</dbReference>
<accession>A0A9W6NF57</accession>
<reference evidence="6" key="1">
    <citation type="journal article" date="2014" name="Int. J. Syst. Evol. Microbiol.">
        <title>Complete genome sequence of Corynebacterium casei LMG S-19264T (=DSM 44701T), isolated from a smear-ripened cheese.</title>
        <authorList>
            <consortium name="US DOE Joint Genome Institute (JGI-PGF)"/>
            <person name="Walter F."/>
            <person name="Albersmeier A."/>
            <person name="Kalinowski J."/>
            <person name="Ruckert C."/>
        </authorList>
    </citation>
    <scope>NUCLEOTIDE SEQUENCE</scope>
    <source>
        <strain evidence="6">VKM B-2935</strain>
    </source>
</reference>
<dbReference type="PANTHER" id="PTHR24567:SF75">
    <property type="entry name" value="FUMARATE AND NITRATE REDUCTION REGULATORY PROTEIN"/>
    <property type="match status" value="1"/>
</dbReference>
<keyword evidence="3" id="KW-0804">Transcription</keyword>
<feature type="domain" description="HTH crp-type" evidence="5">
    <location>
        <begin position="180"/>
        <end position="253"/>
    </location>
</feature>
<dbReference type="PROSITE" id="PS51063">
    <property type="entry name" value="HTH_CRP_2"/>
    <property type="match status" value="1"/>
</dbReference>
<evidence type="ECO:0000313" key="7">
    <source>
        <dbReference type="Proteomes" id="UP001143328"/>
    </source>
</evidence>
<dbReference type="GO" id="GO:0003700">
    <property type="term" value="F:DNA-binding transcription factor activity"/>
    <property type="evidence" value="ECO:0007669"/>
    <property type="project" value="TreeGrafter"/>
</dbReference>
<dbReference type="Pfam" id="PF13545">
    <property type="entry name" value="HTH_Crp_2"/>
    <property type="match status" value="1"/>
</dbReference>
<organism evidence="6 7">
    <name type="scientific">Pseudomonas turukhanskensis</name>
    <dbReference type="NCBI Taxonomy" id="1806536"/>
    <lineage>
        <taxon>Bacteria</taxon>
        <taxon>Pseudomonadati</taxon>
        <taxon>Pseudomonadota</taxon>
        <taxon>Gammaproteobacteria</taxon>
        <taxon>Pseudomonadales</taxon>
        <taxon>Pseudomonadaceae</taxon>
        <taxon>Pseudomonas</taxon>
    </lineage>
</organism>
<dbReference type="GO" id="GO:0003677">
    <property type="term" value="F:DNA binding"/>
    <property type="evidence" value="ECO:0007669"/>
    <property type="project" value="UniProtKB-KW"/>
</dbReference>
<evidence type="ECO:0000259" key="5">
    <source>
        <dbReference type="PROSITE" id="PS51063"/>
    </source>
</evidence>
<name>A0A9W6NF57_9PSED</name>
<keyword evidence="1" id="KW-0805">Transcription regulation</keyword>
<dbReference type="SUPFAM" id="SSF51206">
    <property type="entry name" value="cAMP-binding domain-like"/>
    <property type="match status" value="1"/>
</dbReference>
<dbReference type="SMART" id="SM00419">
    <property type="entry name" value="HTH_CRP"/>
    <property type="match status" value="1"/>
</dbReference>
<evidence type="ECO:0000313" key="6">
    <source>
        <dbReference type="EMBL" id="GLK88497.1"/>
    </source>
</evidence>
<dbReference type="FunFam" id="1.10.10.10:FF:000028">
    <property type="entry name" value="Fumarate/nitrate reduction transcriptional regulator Fnr"/>
    <property type="match status" value="1"/>
</dbReference>
<dbReference type="InterPro" id="IPR000595">
    <property type="entry name" value="cNMP-bd_dom"/>
</dbReference>
<keyword evidence="2" id="KW-0238">DNA-binding</keyword>
<evidence type="ECO:0000259" key="4">
    <source>
        <dbReference type="PROSITE" id="PS50042"/>
    </source>
</evidence>
<feature type="domain" description="Cyclic nucleotide-binding" evidence="4">
    <location>
        <begin position="58"/>
        <end position="166"/>
    </location>
</feature>
<reference evidence="6" key="2">
    <citation type="submission" date="2023-01" db="EMBL/GenBank/DDBJ databases">
        <authorList>
            <person name="Sun Q."/>
            <person name="Evtushenko L."/>
        </authorList>
    </citation>
    <scope>NUCLEOTIDE SEQUENCE</scope>
    <source>
        <strain evidence="6">VKM B-2935</strain>
    </source>
</reference>
<dbReference type="Pfam" id="PF00027">
    <property type="entry name" value="cNMP_binding"/>
    <property type="match status" value="1"/>
</dbReference>
<dbReference type="PANTHER" id="PTHR24567">
    <property type="entry name" value="CRP FAMILY TRANSCRIPTIONAL REGULATORY PROTEIN"/>
    <property type="match status" value="1"/>
</dbReference>
<comment type="caution">
    <text evidence="6">The sequence shown here is derived from an EMBL/GenBank/DDBJ whole genome shotgun (WGS) entry which is preliminary data.</text>
</comment>
<evidence type="ECO:0000256" key="1">
    <source>
        <dbReference type="ARBA" id="ARBA00023015"/>
    </source>
</evidence>
<evidence type="ECO:0000256" key="3">
    <source>
        <dbReference type="ARBA" id="ARBA00023163"/>
    </source>
</evidence>
<dbReference type="InterPro" id="IPR014710">
    <property type="entry name" value="RmlC-like_jellyroll"/>
</dbReference>
<dbReference type="InterPro" id="IPR018490">
    <property type="entry name" value="cNMP-bd_dom_sf"/>
</dbReference>
<dbReference type="PRINTS" id="PR00034">
    <property type="entry name" value="HTHCRP"/>
</dbReference>
<dbReference type="InterPro" id="IPR036390">
    <property type="entry name" value="WH_DNA-bd_sf"/>
</dbReference>
<dbReference type="GO" id="GO:0005829">
    <property type="term" value="C:cytosol"/>
    <property type="evidence" value="ECO:0007669"/>
    <property type="project" value="TreeGrafter"/>
</dbReference>
<dbReference type="InterPro" id="IPR036388">
    <property type="entry name" value="WH-like_DNA-bd_sf"/>
</dbReference>
<proteinExistence type="predicted"/>